<dbReference type="Proteomes" id="UP000002624">
    <property type="component" value="Unassembled WGS sequence"/>
</dbReference>
<proteinExistence type="predicted"/>
<name>C6HCP2_AJECH</name>
<sequence>MKGDNTDSALFLACSTPVKVCKSSSRTALRRPSLQTQVQRKPENTQNRKIPTQILFKRKMRAFRNQEIRLGYPRH</sequence>
<organism evidence="1 2">
    <name type="scientific">Ajellomyces capsulatus (strain H143)</name>
    <name type="common">Darling's disease fungus</name>
    <name type="synonym">Histoplasma capsulatum</name>
    <dbReference type="NCBI Taxonomy" id="544712"/>
    <lineage>
        <taxon>Eukaryota</taxon>
        <taxon>Fungi</taxon>
        <taxon>Dikarya</taxon>
        <taxon>Ascomycota</taxon>
        <taxon>Pezizomycotina</taxon>
        <taxon>Eurotiomycetes</taxon>
        <taxon>Eurotiomycetidae</taxon>
        <taxon>Onygenales</taxon>
        <taxon>Ajellomycetaceae</taxon>
        <taxon>Histoplasma</taxon>
    </lineage>
</organism>
<dbReference type="VEuPathDB" id="FungiDB:HCDG_03791"/>
<evidence type="ECO:0000313" key="1">
    <source>
        <dbReference type="EMBL" id="EER42332.1"/>
    </source>
</evidence>
<dbReference type="HOGENOM" id="CLU_2670516_0_0_1"/>
<dbReference type="EMBL" id="GG692422">
    <property type="protein sequence ID" value="EER42332.1"/>
    <property type="molecule type" value="Genomic_DNA"/>
</dbReference>
<gene>
    <name evidence="1" type="ORF">HCDG_03791</name>
</gene>
<accession>C6HCP2</accession>
<protein>
    <submittedName>
        <fullName evidence="1">Uncharacterized protein</fullName>
    </submittedName>
</protein>
<dbReference type="AlphaFoldDB" id="C6HCP2"/>
<reference evidence="2" key="1">
    <citation type="submission" date="2009-05" db="EMBL/GenBank/DDBJ databases">
        <title>The genome sequence of Ajellomyces capsulatus strain H143.</title>
        <authorList>
            <person name="Champion M."/>
            <person name="Cuomo C.A."/>
            <person name="Ma L.-J."/>
            <person name="Henn M.R."/>
            <person name="Sil A."/>
            <person name="Goldman B."/>
            <person name="Young S.K."/>
            <person name="Kodira C.D."/>
            <person name="Zeng Q."/>
            <person name="Koehrsen M."/>
            <person name="Alvarado L."/>
            <person name="Berlin A.M."/>
            <person name="Borenstein D."/>
            <person name="Chen Z."/>
            <person name="Engels R."/>
            <person name="Freedman E."/>
            <person name="Gellesch M."/>
            <person name="Goldberg J."/>
            <person name="Griggs A."/>
            <person name="Gujja S."/>
            <person name="Heiman D.I."/>
            <person name="Hepburn T.A."/>
            <person name="Howarth C."/>
            <person name="Jen D."/>
            <person name="Larson L."/>
            <person name="Lewis B."/>
            <person name="Mehta T."/>
            <person name="Park D."/>
            <person name="Pearson M."/>
            <person name="Roberts A."/>
            <person name="Saif S."/>
            <person name="Shea T.D."/>
            <person name="Shenoy N."/>
            <person name="Sisk P."/>
            <person name="Stolte C."/>
            <person name="Sykes S."/>
            <person name="Walk T."/>
            <person name="White J."/>
            <person name="Yandava C."/>
            <person name="Klein B."/>
            <person name="McEwen J.G."/>
            <person name="Puccia R."/>
            <person name="Goldman G.H."/>
            <person name="Felipe M.S."/>
            <person name="Nino-Vega G."/>
            <person name="San-Blas G."/>
            <person name="Taylor J.W."/>
            <person name="Mendoza L."/>
            <person name="Galagan J.E."/>
            <person name="Nusbaum C."/>
            <person name="Birren B.W."/>
        </authorList>
    </citation>
    <scope>NUCLEOTIDE SEQUENCE [LARGE SCALE GENOMIC DNA]</scope>
    <source>
        <strain evidence="2">H143</strain>
    </source>
</reference>
<evidence type="ECO:0000313" key="2">
    <source>
        <dbReference type="Proteomes" id="UP000002624"/>
    </source>
</evidence>